<dbReference type="AlphaFoldDB" id="A0A182XZE6"/>
<dbReference type="VEuPathDB" id="VectorBase:ASTE001714"/>
<proteinExistence type="predicted"/>
<dbReference type="VEuPathDB" id="VectorBase:ASTEI20_034548"/>
<organism evidence="1 2">
    <name type="scientific">Anopheles stephensi</name>
    <name type="common">Indo-Pakistan malaria mosquito</name>
    <dbReference type="NCBI Taxonomy" id="30069"/>
    <lineage>
        <taxon>Eukaryota</taxon>
        <taxon>Metazoa</taxon>
        <taxon>Ecdysozoa</taxon>
        <taxon>Arthropoda</taxon>
        <taxon>Hexapoda</taxon>
        <taxon>Insecta</taxon>
        <taxon>Pterygota</taxon>
        <taxon>Neoptera</taxon>
        <taxon>Endopterygota</taxon>
        <taxon>Diptera</taxon>
        <taxon>Nematocera</taxon>
        <taxon>Culicoidea</taxon>
        <taxon>Culicidae</taxon>
        <taxon>Anophelinae</taxon>
        <taxon>Anopheles</taxon>
    </lineage>
</organism>
<dbReference type="EnsemblMetazoa" id="ASTEI01582-RA">
    <property type="protein sequence ID" value="ASTEI01582-PA"/>
    <property type="gene ID" value="ASTEI01582"/>
</dbReference>
<evidence type="ECO:0000313" key="2">
    <source>
        <dbReference type="Proteomes" id="UP000076408"/>
    </source>
</evidence>
<accession>A0A182XZE6</accession>
<evidence type="ECO:0000313" key="1">
    <source>
        <dbReference type="EnsemblMetazoa" id="ASTEI01582-PA"/>
    </source>
</evidence>
<protein>
    <submittedName>
        <fullName evidence="1">Uncharacterized protein</fullName>
    </submittedName>
</protein>
<dbReference type="PANTHER" id="PTHR39075:SF1">
    <property type="entry name" value="FI19908P1"/>
    <property type="match status" value="1"/>
</dbReference>
<sequence length="415" mass="45614">MWRSRKEDMTSTNGKGQISGDGPEPPSKVRDNYFPDIHATYATTDGKNLFLIGFQLNLAAKPFTLPLRRLNVAPSNSQGDSNGSSNSSNKIQEIAYIGPTHLPVNTRVWNSISSYSLEDIARTAPPARPTQSQIINVFPSNSATAAGSCLKSPIQYPTTQATQFPFGPILLDNGVIQLRLRDSITVDMTADGSVKVVNGNHNIAIAISSDTLATAMHHPNGIVFQNGPRVDIAAVDARRKYPFIRFAKMWHKGISLTSARYSLIYLVDSAGTRTTSDMISMDMEADYVNQVFFNGVVPAAHNYIDQWQIIQNSSYQLGQEGSLQFQVNGFRITQGGDGLVKIYRSNNRCSIRTSPTNGCATVTTNSIHCTASLGTSSHLFVRREERRMHFDGATFIVRNAGHSAGFDELDRLRVY</sequence>
<keyword evidence="2" id="KW-1185">Reference proteome</keyword>
<dbReference type="GO" id="GO:0005615">
    <property type="term" value="C:extracellular space"/>
    <property type="evidence" value="ECO:0007669"/>
    <property type="project" value="TreeGrafter"/>
</dbReference>
<dbReference type="OMA" id="IRFAKMW"/>
<reference evidence="1" key="2">
    <citation type="submission" date="2020-05" db="UniProtKB">
        <authorList>
            <consortium name="EnsemblMetazoa"/>
        </authorList>
    </citation>
    <scope>IDENTIFICATION</scope>
    <source>
        <strain evidence="1">Indian</strain>
    </source>
</reference>
<dbReference type="PANTHER" id="PTHR39075">
    <property type="entry name" value="FI19908P1"/>
    <property type="match status" value="1"/>
</dbReference>
<dbReference type="VEuPathDB" id="VectorBase:ASTEI01582"/>
<name>A0A182XZE6_ANOST</name>
<reference evidence="2" key="1">
    <citation type="journal article" date="2014" name="Genome Biol.">
        <title>Genome analysis of a major urban malaria vector mosquito, Anopheles stephensi.</title>
        <authorList>
            <person name="Jiang X."/>
            <person name="Peery A."/>
            <person name="Hall A.B."/>
            <person name="Sharma A."/>
            <person name="Chen X.G."/>
            <person name="Waterhouse R.M."/>
            <person name="Komissarov A."/>
            <person name="Riehle M.M."/>
            <person name="Shouche Y."/>
            <person name="Sharakhova M.V."/>
            <person name="Lawson D."/>
            <person name="Pakpour N."/>
            <person name="Arensburger P."/>
            <person name="Davidson V.L."/>
            <person name="Eiglmeier K."/>
            <person name="Emrich S."/>
            <person name="George P."/>
            <person name="Kennedy R.C."/>
            <person name="Mane S.P."/>
            <person name="Maslen G."/>
            <person name="Oringanje C."/>
            <person name="Qi Y."/>
            <person name="Settlage R."/>
            <person name="Tojo M."/>
            <person name="Tubio J.M."/>
            <person name="Unger M.F."/>
            <person name="Wang B."/>
            <person name="Vernick K.D."/>
            <person name="Ribeiro J.M."/>
            <person name="James A.A."/>
            <person name="Michel K."/>
            <person name="Riehle M.A."/>
            <person name="Luckhart S."/>
            <person name="Sharakhov I.V."/>
            <person name="Tu Z."/>
        </authorList>
    </citation>
    <scope>NUCLEOTIDE SEQUENCE [LARGE SCALE GENOMIC DNA]</scope>
    <source>
        <strain evidence="2">Indian</strain>
    </source>
</reference>
<dbReference type="Proteomes" id="UP000076408">
    <property type="component" value="Unassembled WGS sequence"/>
</dbReference>